<dbReference type="Pfam" id="PF00856">
    <property type="entry name" value="SET"/>
    <property type="match status" value="1"/>
</dbReference>
<dbReference type="PROSITE" id="PS50868">
    <property type="entry name" value="POST_SET"/>
    <property type="match status" value="1"/>
</dbReference>
<keyword evidence="7" id="KW-0539">Nucleus</keyword>
<evidence type="ECO:0000256" key="4">
    <source>
        <dbReference type="ARBA" id="ARBA00022603"/>
    </source>
</evidence>
<feature type="domain" description="AWS" evidence="11">
    <location>
        <begin position="562"/>
        <end position="611"/>
    </location>
</feature>
<dbReference type="AlphaFoldDB" id="A0AAD5UKJ7"/>
<reference evidence="12" key="1">
    <citation type="submission" date="2020-05" db="EMBL/GenBank/DDBJ databases">
        <title>Phylogenomic resolution of chytrid fungi.</title>
        <authorList>
            <person name="Stajich J.E."/>
            <person name="Amses K."/>
            <person name="Simmons R."/>
            <person name="Seto K."/>
            <person name="Myers J."/>
            <person name="Bonds A."/>
            <person name="Quandt C.A."/>
            <person name="Barry K."/>
            <person name="Liu P."/>
            <person name="Grigoriev I."/>
            <person name="Longcore J.E."/>
            <person name="James T.Y."/>
        </authorList>
    </citation>
    <scope>NUCLEOTIDE SEQUENCE</scope>
    <source>
        <strain evidence="12">PLAUS21</strain>
    </source>
</reference>
<evidence type="ECO:0000259" key="11">
    <source>
        <dbReference type="PROSITE" id="PS51215"/>
    </source>
</evidence>
<evidence type="ECO:0000313" key="13">
    <source>
        <dbReference type="Proteomes" id="UP001210925"/>
    </source>
</evidence>
<organism evidence="12 13">
    <name type="scientific">Boothiomyces macroporosus</name>
    <dbReference type="NCBI Taxonomy" id="261099"/>
    <lineage>
        <taxon>Eukaryota</taxon>
        <taxon>Fungi</taxon>
        <taxon>Fungi incertae sedis</taxon>
        <taxon>Chytridiomycota</taxon>
        <taxon>Chytridiomycota incertae sedis</taxon>
        <taxon>Chytridiomycetes</taxon>
        <taxon>Rhizophydiales</taxon>
        <taxon>Terramycetaceae</taxon>
        <taxon>Boothiomyces</taxon>
    </lineage>
</organism>
<dbReference type="GO" id="GO:0042054">
    <property type="term" value="F:histone methyltransferase activity"/>
    <property type="evidence" value="ECO:0007669"/>
    <property type="project" value="InterPro"/>
</dbReference>
<feature type="region of interest" description="Disordered" evidence="8">
    <location>
        <begin position="135"/>
        <end position="172"/>
    </location>
</feature>
<dbReference type="EMBL" id="JADGKB010000010">
    <property type="protein sequence ID" value="KAJ3260634.1"/>
    <property type="molecule type" value="Genomic_DNA"/>
</dbReference>
<evidence type="ECO:0000313" key="12">
    <source>
        <dbReference type="EMBL" id="KAJ3260634.1"/>
    </source>
</evidence>
<dbReference type="PANTHER" id="PTHR22884">
    <property type="entry name" value="SET DOMAIN PROTEINS"/>
    <property type="match status" value="1"/>
</dbReference>
<keyword evidence="13" id="KW-1185">Reference proteome</keyword>
<feature type="compositionally biased region" description="Low complexity" evidence="8">
    <location>
        <begin position="157"/>
        <end position="169"/>
    </location>
</feature>
<feature type="domain" description="SET" evidence="9">
    <location>
        <begin position="605"/>
        <end position="727"/>
    </location>
</feature>
<dbReference type="InterPro" id="IPR001214">
    <property type="entry name" value="SET_dom"/>
</dbReference>
<protein>
    <submittedName>
        <fullName evidence="12">Histone-Lysine N-Methyltransferase ash1l</fullName>
    </submittedName>
</protein>
<dbReference type="InterPro" id="IPR006560">
    <property type="entry name" value="AWS_dom"/>
</dbReference>
<keyword evidence="3" id="KW-0158">Chromosome</keyword>
<dbReference type="GO" id="GO:0005694">
    <property type="term" value="C:chromosome"/>
    <property type="evidence" value="ECO:0007669"/>
    <property type="project" value="UniProtKB-SubCell"/>
</dbReference>
<feature type="region of interest" description="Disordered" evidence="8">
    <location>
        <begin position="265"/>
        <end position="301"/>
    </location>
</feature>
<keyword evidence="5" id="KW-0808">Transferase</keyword>
<gene>
    <name evidence="12" type="primary">ASH1L</name>
    <name evidence="12" type="ORF">HK103_000244</name>
</gene>
<evidence type="ECO:0000259" key="9">
    <source>
        <dbReference type="PROSITE" id="PS50280"/>
    </source>
</evidence>
<proteinExistence type="predicted"/>
<keyword evidence="6" id="KW-0949">S-adenosyl-L-methionine</keyword>
<dbReference type="SMART" id="SM00570">
    <property type="entry name" value="AWS"/>
    <property type="match status" value="1"/>
</dbReference>
<keyword evidence="4" id="KW-0489">Methyltransferase</keyword>
<dbReference type="Gene3D" id="2.170.270.10">
    <property type="entry name" value="SET domain"/>
    <property type="match status" value="1"/>
</dbReference>
<dbReference type="SUPFAM" id="SSF82199">
    <property type="entry name" value="SET domain"/>
    <property type="match status" value="1"/>
</dbReference>
<dbReference type="InterPro" id="IPR046341">
    <property type="entry name" value="SET_dom_sf"/>
</dbReference>
<dbReference type="GO" id="GO:0005634">
    <property type="term" value="C:nucleus"/>
    <property type="evidence" value="ECO:0007669"/>
    <property type="project" value="UniProtKB-SubCell"/>
</dbReference>
<name>A0AAD5UKJ7_9FUNG</name>
<dbReference type="InterPro" id="IPR050777">
    <property type="entry name" value="SET2_Histone-Lys_MeTrsfase"/>
</dbReference>
<sequence length="939" mass="108233">MDDTAETSDQTIQDQEADKFLDDRWKYPQKYDRRKSLSDLMHVDLEMNEVQINYSTNAKSEYDEALQRLQYLENNEVDEDAVSLSTVSDSPSDREYDFALSDNVMRTPSKIYKISSRSVPPKGLSRSTRLNVAKEAQQSLRSRRKTGVKSETEEYENNVNENRNTTNKNSRVFDPLNPELFLYGKRRKGRPRIYPVKEVTPKKYKPIKLFASMGRPRKNPTANDLMVMNMVQPSKHVEITPEPPAKKLKPDAVVLKQPTPIARATRNTSITSSEPERKVEHKSTKKPIGRPRNPPKVNQVPDYAHPLLASLRVRRRLGLKKSEKSSDEYELQNLSESCFLELSKDRKNPSNIQDQIIAFFNSPCPTVFSGSQDTGERMQGALLEYNLRELVGAHNVGLFENLVSYRELKNHEIEDAIDKVNGEDPLNNELDNLEANKHYHSVVMQPWGTKSEHYANQWDGQLKNLYNKKKFLKAGIYAEEDPNKVHQKFYADTNFTFPLPIDEGEAMLSNVSHFDIPHDIKLFVDLNGGVKGVKRSFSTNTPTSFQTISKNIYVDRKPRKAEAPAICHCELPEDGSPACGPSCLNRCMYIECTSDCPNGDRCSNKRFERKETVKGVTCPGRGFGLQTQEFIPKNKFIMEYRGEIISDATCRERMRTIYANASNHYFLNYGFGEVIDGYRKGTIARFANHSCDPNCHIEKWSYDGECRIGLFASKDIEPGSELTYDYKFESFGPLQKCMCQSENCRGFIGLNKKEDDDEKVKKVQKQVKRKVDYQAIIQEPADDLPSNEVIVPRNSKKLTYGSVNIAYKYALPHRPKRRFLLRNFKTLYKHNHLSISRKIKKSRRNDLDTVIEKLYDAKVLEPDETVTVTRKGKLLHYVRKPQSWPHKLYAYYDKPYLNRPILIRNIKATNRSQLPPLETRLGHRELSIDQIIDKLKQKE</sequence>
<evidence type="ECO:0000256" key="3">
    <source>
        <dbReference type="ARBA" id="ARBA00022454"/>
    </source>
</evidence>
<dbReference type="GO" id="GO:0032259">
    <property type="term" value="P:methylation"/>
    <property type="evidence" value="ECO:0007669"/>
    <property type="project" value="UniProtKB-KW"/>
</dbReference>
<dbReference type="InterPro" id="IPR003616">
    <property type="entry name" value="Post-SET_dom"/>
</dbReference>
<evidence type="ECO:0000256" key="5">
    <source>
        <dbReference type="ARBA" id="ARBA00022679"/>
    </source>
</evidence>
<evidence type="ECO:0000256" key="8">
    <source>
        <dbReference type="SAM" id="MobiDB-lite"/>
    </source>
</evidence>
<comment type="caution">
    <text evidence="12">The sequence shown here is derived from an EMBL/GenBank/DDBJ whole genome shotgun (WGS) entry which is preliminary data.</text>
</comment>
<accession>A0AAD5UKJ7</accession>
<dbReference type="SMART" id="SM00317">
    <property type="entry name" value="SET"/>
    <property type="match status" value="1"/>
</dbReference>
<feature type="domain" description="Post-SET" evidence="10">
    <location>
        <begin position="733"/>
        <end position="749"/>
    </location>
</feature>
<evidence type="ECO:0000256" key="6">
    <source>
        <dbReference type="ARBA" id="ARBA00022691"/>
    </source>
</evidence>
<evidence type="ECO:0000256" key="2">
    <source>
        <dbReference type="ARBA" id="ARBA00004286"/>
    </source>
</evidence>
<dbReference type="Pfam" id="PF17907">
    <property type="entry name" value="AWS"/>
    <property type="match status" value="1"/>
</dbReference>
<comment type="subcellular location">
    <subcellularLocation>
        <location evidence="2">Chromosome</location>
    </subcellularLocation>
    <subcellularLocation>
        <location evidence="1">Nucleus</location>
    </subcellularLocation>
</comment>
<evidence type="ECO:0000256" key="1">
    <source>
        <dbReference type="ARBA" id="ARBA00004123"/>
    </source>
</evidence>
<dbReference type="PROSITE" id="PS51215">
    <property type="entry name" value="AWS"/>
    <property type="match status" value="1"/>
</dbReference>
<dbReference type="PROSITE" id="PS50280">
    <property type="entry name" value="SET"/>
    <property type="match status" value="1"/>
</dbReference>
<evidence type="ECO:0000256" key="7">
    <source>
        <dbReference type="ARBA" id="ARBA00023242"/>
    </source>
</evidence>
<dbReference type="Proteomes" id="UP001210925">
    <property type="component" value="Unassembled WGS sequence"/>
</dbReference>
<evidence type="ECO:0000259" key="10">
    <source>
        <dbReference type="PROSITE" id="PS50868"/>
    </source>
</evidence>